<evidence type="ECO:0000313" key="3">
    <source>
        <dbReference type="Proteomes" id="UP000306022"/>
    </source>
</evidence>
<dbReference type="RefSeq" id="YP_010082098.1">
    <property type="nucleotide sequence ID" value="NC_055027.1"/>
</dbReference>
<protein>
    <submittedName>
        <fullName evidence="2">Uncharacterized protein</fullName>
    </submittedName>
</protein>
<evidence type="ECO:0000256" key="1">
    <source>
        <dbReference type="SAM" id="MobiDB-lite"/>
    </source>
</evidence>
<dbReference type="KEGG" id="vg:65071098"/>
<organism evidence="2 3">
    <name type="scientific">Lactococcus phage CHPC971</name>
    <dbReference type="NCBI Taxonomy" id="2575255"/>
    <lineage>
        <taxon>Viruses</taxon>
        <taxon>Duplodnaviria</taxon>
        <taxon>Heunggongvirae</taxon>
        <taxon>Uroviricota</taxon>
        <taxon>Caudoviricetes</taxon>
        <taxon>Fremauxvirus</taxon>
        <taxon>Fremauxvirus CHPC971</taxon>
    </lineage>
</organism>
<keyword evidence="3" id="KW-1185">Reference proteome</keyword>
<accession>A0A4Y5MYR1</accession>
<dbReference type="GeneID" id="65071098"/>
<name>A0A4Y5MYR1_9CAUD</name>
<reference evidence="2 3" key="1">
    <citation type="submission" date="2019-04" db="EMBL/GenBank/DDBJ databases">
        <authorList>
            <person name="de Jong A."/>
        </authorList>
    </citation>
    <scope>NUCLEOTIDE SEQUENCE [LARGE SCALE GENOMIC DNA]</scope>
</reference>
<feature type="region of interest" description="Disordered" evidence="1">
    <location>
        <begin position="1"/>
        <end position="23"/>
    </location>
</feature>
<evidence type="ECO:0000313" key="2">
    <source>
        <dbReference type="EMBL" id="QCW07606.1"/>
    </source>
</evidence>
<dbReference type="EMBL" id="MK779875">
    <property type="protein sequence ID" value="QCW07606.1"/>
    <property type="molecule type" value="Genomic_DNA"/>
</dbReference>
<sequence>MAKKQSQELTPRNKTPRTPEEYERLNVSLAMRLASERLRDGTASAQEILYWLKVGSPETQLQRQLIKAQISLNEAKVDEIKSVKRDADMYENAMKAINRYQPEKEHQTFDGEFEEM</sequence>
<dbReference type="Proteomes" id="UP000306022">
    <property type="component" value="Segment"/>
</dbReference>
<proteinExistence type="predicted"/>